<dbReference type="CDD" id="cd00077">
    <property type="entry name" value="HDc"/>
    <property type="match status" value="1"/>
</dbReference>
<feature type="domain" description="HD" evidence="1">
    <location>
        <begin position="61"/>
        <end position="177"/>
    </location>
</feature>
<dbReference type="SUPFAM" id="SSF109604">
    <property type="entry name" value="HD-domain/PDEase-like"/>
    <property type="match status" value="1"/>
</dbReference>
<dbReference type="SMART" id="SM00471">
    <property type="entry name" value="HDc"/>
    <property type="match status" value="1"/>
</dbReference>
<dbReference type="InterPro" id="IPR050135">
    <property type="entry name" value="dGTPase-like"/>
</dbReference>
<dbReference type="GO" id="GO:0006203">
    <property type="term" value="P:dGTP catabolic process"/>
    <property type="evidence" value="ECO:0007669"/>
    <property type="project" value="TreeGrafter"/>
</dbReference>
<accession>A0A0H3K3Q5</accession>
<dbReference type="EMBL" id="AP008231">
    <property type="protein sequence ID" value="BAD79963.1"/>
    <property type="molecule type" value="Genomic_DNA"/>
</dbReference>
<organism evidence="2 3">
    <name type="scientific">Synechococcus sp. (strain ATCC 27144 / PCC 6301 / SAUG 1402/1)</name>
    <name type="common">Anacystis nidulans</name>
    <dbReference type="NCBI Taxonomy" id="269084"/>
    <lineage>
        <taxon>Bacteria</taxon>
        <taxon>Bacillati</taxon>
        <taxon>Cyanobacteriota</taxon>
        <taxon>Cyanophyceae</taxon>
        <taxon>Synechococcales</taxon>
        <taxon>Synechococcaceae</taxon>
        <taxon>Synechococcus</taxon>
    </lineage>
</organism>
<evidence type="ECO:0000313" key="3">
    <source>
        <dbReference type="Proteomes" id="UP000001175"/>
    </source>
</evidence>
<dbReference type="GO" id="GO:0008832">
    <property type="term" value="F:dGTPase activity"/>
    <property type="evidence" value="ECO:0007669"/>
    <property type="project" value="TreeGrafter"/>
</dbReference>
<dbReference type="PROSITE" id="PS51831">
    <property type="entry name" value="HD"/>
    <property type="match status" value="1"/>
</dbReference>
<proteinExistence type="predicted"/>
<dbReference type="Proteomes" id="UP000001175">
    <property type="component" value="Chromosome"/>
</dbReference>
<dbReference type="InterPro" id="IPR003607">
    <property type="entry name" value="HD/PDEase_dom"/>
</dbReference>
<name>A0A0H3K3Q5_SYNP6</name>
<dbReference type="InterPro" id="IPR045509">
    <property type="entry name" value="HD_assoc_2"/>
</dbReference>
<dbReference type="AlphaFoldDB" id="A0A0H3K3Q5"/>
<dbReference type="RefSeq" id="WP_011244083.1">
    <property type="nucleotide sequence ID" value="NC_006576.1"/>
</dbReference>
<evidence type="ECO:0000313" key="2">
    <source>
        <dbReference type="EMBL" id="BAD79963.1"/>
    </source>
</evidence>
<sequence length="424" mass="48863">MPSRRQRIYHDPLHGAIALQFEDPLEATLIRLIDTPPFQRLRRTCQLGPASLTFHGAEASRFTHSLGVMQVARRAFAPIAADWPELAVHRPALLCAALLHDLGHTAFSHTGEEIFHCQHEQWTARLITEDSPIRRVLADYDPALPEQVLAVYRKQYQPLLISRLITSQLDCDRLDYLLRDSYFTGASYGRLDLDRILSALRFDSESGELAVAEKGLAAIEHYLVVRSFMYSQVYNHPKNIVAGWMLVRIFERARQLWQEQPRSLFVDPLLQPWFEQPVTDLSLEEYLAVDDIVCLYHLQRWQDSADPLLADLCRRYRDRDLLKALNLRNLPAEQQQTLLEHSQQLIRNQGQDPTGYTGLCQTQSRGYTLYQSGIRLATDQGLLEISQRSPLIRALLEPPSQAWLIYPRVIEQPLKQQWQLVRGS</sequence>
<dbReference type="eggNOG" id="COG1078">
    <property type="taxonomic scope" value="Bacteria"/>
</dbReference>
<dbReference type="Pfam" id="PF19276">
    <property type="entry name" value="HD_assoc_2"/>
    <property type="match status" value="1"/>
</dbReference>
<dbReference type="Pfam" id="PF01966">
    <property type="entry name" value="HD"/>
    <property type="match status" value="1"/>
</dbReference>
<protein>
    <recommendedName>
        <fullName evidence="1">HD domain-containing protein</fullName>
    </recommendedName>
</protein>
<dbReference type="Gene3D" id="1.10.3210.10">
    <property type="entry name" value="Hypothetical protein af1432"/>
    <property type="match status" value="1"/>
</dbReference>
<evidence type="ECO:0000259" key="1">
    <source>
        <dbReference type="PROSITE" id="PS51831"/>
    </source>
</evidence>
<dbReference type="PANTHER" id="PTHR11373">
    <property type="entry name" value="DEOXYNUCLEOSIDE TRIPHOSPHATE TRIPHOSPHOHYDROLASE"/>
    <property type="match status" value="1"/>
</dbReference>
<reference evidence="2 3" key="1">
    <citation type="journal article" date="2007" name="Photosyn. Res.">
        <title>Complete nucleotide sequence of the freshwater unicellular cyanobacterium Synechococcus elongatus PCC 6301 chromosome: gene content and organization.</title>
        <authorList>
            <person name="Sugita C."/>
            <person name="Ogata K."/>
            <person name="Shikata M."/>
            <person name="Jikuya H."/>
            <person name="Takano J."/>
            <person name="Furumichi M."/>
            <person name="Kanehisa M."/>
            <person name="Omata T."/>
            <person name="Sugiura M."/>
            <person name="Sugita M."/>
        </authorList>
    </citation>
    <scope>NUCLEOTIDE SEQUENCE [LARGE SCALE GENOMIC DNA]</scope>
    <source>
        <strain evidence="3">ATCC 27144 / PCC 6301 / SAUG 1402/1</strain>
    </source>
</reference>
<dbReference type="PANTHER" id="PTHR11373:SF4">
    <property type="entry name" value="DEOXYNUCLEOSIDE TRIPHOSPHATE TRIPHOSPHOHYDROLASE SAMHD1"/>
    <property type="match status" value="1"/>
</dbReference>
<dbReference type="InterPro" id="IPR006674">
    <property type="entry name" value="HD_domain"/>
</dbReference>
<gene>
    <name evidence="2" type="ordered locus">syc1773_d</name>
</gene>
<dbReference type="KEGG" id="syc:syc1773_d"/>